<dbReference type="EMBL" id="CP002287">
    <property type="protein sequence ID" value="ADP17360.1"/>
    <property type="molecule type" value="Genomic_DNA"/>
</dbReference>
<gene>
    <name evidence="1" type="ordered locus">AXYL_04040</name>
</gene>
<organism evidence="1 2">
    <name type="scientific">Achromobacter xylosoxidans (strain A8)</name>
    <dbReference type="NCBI Taxonomy" id="762376"/>
    <lineage>
        <taxon>Bacteria</taxon>
        <taxon>Pseudomonadati</taxon>
        <taxon>Pseudomonadota</taxon>
        <taxon>Betaproteobacteria</taxon>
        <taxon>Burkholderiales</taxon>
        <taxon>Alcaligenaceae</taxon>
        <taxon>Achromobacter</taxon>
    </lineage>
</organism>
<dbReference type="HOGENOM" id="CLU_2313972_0_0_4"/>
<dbReference type="RefSeq" id="WP_013394671.1">
    <property type="nucleotide sequence ID" value="NC_014640.1"/>
</dbReference>
<name>E3HTS0_ACHXA</name>
<evidence type="ECO:0000313" key="1">
    <source>
        <dbReference type="EMBL" id="ADP17360.1"/>
    </source>
</evidence>
<dbReference type="STRING" id="762376.AXYL_04040"/>
<accession>E3HTS0</accession>
<evidence type="ECO:0000313" key="2">
    <source>
        <dbReference type="Proteomes" id="UP000006876"/>
    </source>
</evidence>
<proteinExistence type="predicted"/>
<dbReference type="Proteomes" id="UP000006876">
    <property type="component" value="Chromosome"/>
</dbReference>
<sequence>MADCLHMFRGYRVPAKTVEAVRQAIIDTPRRVDVGALRAIVEPTLQPVDPWSSTSRGEAARCAVRSFLFDAVRAGLVRQRMNAWHLPAWWRVRKHTGAA</sequence>
<protein>
    <submittedName>
        <fullName evidence="1">Uncharacterized protein</fullName>
    </submittedName>
</protein>
<dbReference type="OrthoDB" id="8657055at2"/>
<dbReference type="KEGG" id="axy:AXYL_04040"/>
<reference evidence="1 2" key="1">
    <citation type="journal article" date="2011" name="J. Bacteriol.">
        <title>Complete genome sequence of the haloaromatic acid-degrading bacterium Achromobacter xylosoxidans A8.</title>
        <authorList>
            <person name="Strnad H."/>
            <person name="Ridl J."/>
            <person name="Paces J."/>
            <person name="Kolar M."/>
            <person name="Vlcek C."/>
            <person name="Paces V."/>
        </authorList>
    </citation>
    <scope>NUCLEOTIDE SEQUENCE [LARGE SCALE GENOMIC DNA]</scope>
    <source>
        <strain evidence="1 2">A8</strain>
    </source>
</reference>
<dbReference type="AlphaFoldDB" id="E3HTS0"/>